<reference evidence="13 14" key="1">
    <citation type="journal article" date="2009" name="J. Bacteriol.">
        <title>Complete and draft genome sequences of six members of the Aquificales.</title>
        <authorList>
            <person name="Reysenbach A.L."/>
            <person name="Hamamura N."/>
            <person name="Podar M."/>
            <person name="Griffiths E."/>
            <person name="Ferreira S."/>
            <person name="Hochstein R."/>
            <person name="Heidelberg J."/>
            <person name="Johnson J."/>
            <person name="Mead D."/>
            <person name="Pohorille A."/>
            <person name="Sarmiento M."/>
            <person name="Schweighofer K."/>
            <person name="Seshadri R."/>
            <person name="Voytek M.A."/>
        </authorList>
    </citation>
    <scope>NUCLEOTIDE SEQUENCE [LARGE SCALE GENOMIC DNA]</scope>
    <source>
        <strain evidence="14">Az-Fu1 / DSM 15241 / OCM 825</strain>
    </source>
</reference>
<dbReference type="InterPro" id="IPR001636">
    <property type="entry name" value="SAICAR_synth"/>
</dbReference>
<evidence type="ECO:0000256" key="7">
    <source>
        <dbReference type="ARBA" id="ARBA00022755"/>
    </source>
</evidence>
<dbReference type="PANTHER" id="PTHR43599">
    <property type="entry name" value="MULTIFUNCTIONAL PROTEIN ADE2"/>
    <property type="match status" value="1"/>
</dbReference>
<name>C1DVK9_SULAA</name>
<dbReference type="STRING" id="204536.SULAZ_1175"/>
<dbReference type="EMBL" id="CP001229">
    <property type="protein sequence ID" value="ACN98360.1"/>
    <property type="molecule type" value="Genomic_DNA"/>
</dbReference>
<keyword evidence="7 11" id="KW-0658">Purine biosynthesis</keyword>
<gene>
    <name evidence="11 13" type="primary">purC</name>
    <name evidence="13" type="ordered locus">SULAZ_1175</name>
</gene>
<evidence type="ECO:0000256" key="9">
    <source>
        <dbReference type="ARBA" id="ARBA00030409"/>
    </source>
</evidence>
<evidence type="ECO:0000256" key="6">
    <source>
        <dbReference type="ARBA" id="ARBA00022741"/>
    </source>
</evidence>
<dbReference type="NCBIfam" id="TIGR00081">
    <property type="entry name" value="purC"/>
    <property type="match status" value="1"/>
</dbReference>
<evidence type="ECO:0000313" key="14">
    <source>
        <dbReference type="Proteomes" id="UP000001369"/>
    </source>
</evidence>
<dbReference type="InterPro" id="IPR050089">
    <property type="entry name" value="SAICAR_synthetase"/>
</dbReference>
<keyword evidence="8 11" id="KW-0067">ATP-binding</keyword>
<sequence>MEKLYEGKAKIVYKAQDPDKVVIYFKDEATAFNAQKKDVIEGKGVINNKISSIFFQILEKHGIPTHFVKQLSDREMLAYKTQIIPVEVVVRNLATGSIVKRLGIPEKTPFNPPLIEFYLKNDQLGDPIICYEHILALNLANDQEIKTIKELAFKVNQILKDILIKHDIILVDFKLEFGKKEDGNIVVADEISPDTCRFWDAKTGERMDKDRFRLNLGDLAKFYEEVLRRIENEKD</sequence>
<evidence type="ECO:0000256" key="3">
    <source>
        <dbReference type="ARBA" id="ARBA00012217"/>
    </source>
</evidence>
<protein>
    <recommendedName>
        <fullName evidence="4 11">Phosphoribosylaminoimidazole-succinocarboxamide synthase</fullName>
        <ecNumber evidence="3 11">6.3.2.6</ecNumber>
    </recommendedName>
    <alternativeName>
        <fullName evidence="9 11">SAICAR synthetase</fullName>
    </alternativeName>
</protein>
<dbReference type="PROSITE" id="PS01057">
    <property type="entry name" value="SAICAR_SYNTHETASE_1"/>
    <property type="match status" value="1"/>
</dbReference>
<dbReference type="GO" id="GO:0004639">
    <property type="term" value="F:phosphoribosylaminoimidazolesuccinocarboxamide synthase activity"/>
    <property type="evidence" value="ECO:0007669"/>
    <property type="project" value="UniProtKB-UniRule"/>
</dbReference>
<dbReference type="PROSITE" id="PS01058">
    <property type="entry name" value="SAICAR_SYNTHETASE_2"/>
    <property type="match status" value="1"/>
</dbReference>
<evidence type="ECO:0000256" key="5">
    <source>
        <dbReference type="ARBA" id="ARBA00022598"/>
    </source>
</evidence>
<evidence type="ECO:0000313" key="13">
    <source>
        <dbReference type="EMBL" id="ACN98360.1"/>
    </source>
</evidence>
<accession>C1DVK9</accession>
<dbReference type="UniPathway" id="UPA00074">
    <property type="reaction ID" value="UER00131"/>
</dbReference>
<keyword evidence="14" id="KW-1185">Reference proteome</keyword>
<dbReference type="OrthoDB" id="9801549at2"/>
<dbReference type="GO" id="GO:0005524">
    <property type="term" value="F:ATP binding"/>
    <property type="evidence" value="ECO:0007669"/>
    <property type="project" value="UniProtKB-KW"/>
</dbReference>
<evidence type="ECO:0000259" key="12">
    <source>
        <dbReference type="Pfam" id="PF01259"/>
    </source>
</evidence>
<feature type="domain" description="SAICAR synthetase/ADE2 N-terminal" evidence="12">
    <location>
        <begin position="3"/>
        <end position="229"/>
    </location>
</feature>
<proteinExistence type="inferred from homology"/>
<dbReference type="FunFam" id="3.30.200.20:FF:000086">
    <property type="entry name" value="Phosphoribosylaminoimidazole-succinocarboxamide synthase"/>
    <property type="match status" value="1"/>
</dbReference>
<evidence type="ECO:0000256" key="11">
    <source>
        <dbReference type="HAMAP-Rule" id="MF_00137"/>
    </source>
</evidence>
<dbReference type="GO" id="GO:0006189">
    <property type="term" value="P:'de novo' IMP biosynthetic process"/>
    <property type="evidence" value="ECO:0007669"/>
    <property type="project" value="UniProtKB-UniRule"/>
</dbReference>
<dbReference type="HOGENOM" id="CLU_061495_2_0_0"/>
<dbReference type="eggNOG" id="COG0152">
    <property type="taxonomic scope" value="Bacteria"/>
</dbReference>
<dbReference type="InterPro" id="IPR018236">
    <property type="entry name" value="SAICAR_synthetase_CS"/>
</dbReference>
<dbReference type="AlphaFoldDB" id="C1DVK9"/>
<evidence type="ECO:0000256" key="2">
    <source>
        <dbReference type="ARBA" id="ARBA00010190"/>
    </source>
</evidence>
<dbReference type="FunFam" id="3.30.470.20:FF:000006">
    <property type="entry name" value="Phosphoribosylaminoimidazole-succinocarboxamide synthase"/>
    <property type="match status" value="1"/>
</dbReference>
<dbReference type="Gene3D" id="3.30.200.20">
    <property type="entry name" value="Phosphorylase Kinase, domain 1"/>
    <property type="match status" value="1"/>
</dbReference>
<dbReference type="HAMAP" id="MF_00137">
    <property type="entry name" value="SAICAR_synth"/>
    <property type="match status" value="1"/>
</dbReference>
<dbReference type="InterPro" id="IPR028923">
    <property type="entry name" value="SAICAR_synt/ADE2_N"/>
</dbReference>
<dbReference type="KEGG" id="saf:SULAZ_1175"/>
<dbReference type="InterPro" id="IPR033934">
    <property type="entry name" value="SAICAR_synt_PurC"/>
</dbReference>
<keyword evidence="5 11" id="KW-0436">Ligase</keyword>
<evidence type="ECO:0000256" key="10">
    <source>
        <dbReference type="ARBA" id="ARBA00048475"/>
    </source>
</evidence>
<dbReference type="SUPFAM" id="SSF56104">
    <property type="entry name" value="SAICAR synthase-like"/>
    <property type="match status" value="1"/>
</dbReference>
<evidence type="ECO:0000256" key="1">
    <source>
        <dbReference type="ARBA" id="ARBA00004672"/>
    </source>
</evidence>
<dbReference type="RefSeq" id="WP_012673685.1">
    <property type="nucleotide sequence ID" value="NC_012438.1"/>
</dbReference>
<dbReference type="Gene3D" id="3.30.470.20">
    <property type="entry name" value="ATP-grasp fold, B domain"/>
    <property type="match status" value="1"/>
</dbReference>
<dbReference type="Pfam" id="PF01259">
    <property type="entry name" value="SAICAR_synt"/>
    <property type="match status" value="1"/>
</dbReference>
<organism evidence="13 14">
    <name type="scientific">Sulfurihydrogenibium azorense (strain DSM 15241 / OCM 825 / Az-Fu1)</name>
    <dbReference type="NCBI Taxonomy" id="204536"/>
    <lineage>
        <taxon>Bacteria</taxon>
        <taxon>Pseudomonadati</taxon>
        <taxon>Aquificota</taxon>
        <taxon>Aquificia</taxon>
        <taxon>Aquificales</taxon>
        <taxon>Hydrogenothermaceae</taxon>
        <taxon>Sulfurihydrogenibium</taxon>
    </lineage>
</organism>
<dbReference type="Proteomes" id="UP000001369">
    <property type="component" value="Chromosome"/>
</dbReference>
<keyword evidence="6 11" id="KW-0547">Nucleotide-binding</keyword>
<dbReference type="CDD" id="cd01415">
    <property type="entry name" value="SAICAR_synt_PurC"/>
    <property type="match status" value="1"/>
</dbReference>
<dbReference type="GO" id="GO:0009236">
    <property type="term" value="P:cobalamin biosynthetic process"/>
    <property type="evidence" value="ECO:0007669"/>
    <property type="project" value="InterPro"/>
</dbReference>
<comment type="catalytic activity">
    <reaction evidence="10 11">
        <text>5-amino-1-(5-phospho-D-ribosyl)imidazole-4-carboxylate + L-aspartate + ATP = (2S)-2-[5-amino-1-(5-phospho-beta-D-ribosyl)imidazole-4-carboxamido]succinate + ADP + phosphate + 2 H(+)</text>
        <dbReference type="Rhea" id="RHEA:22628"/>
        <dbReference type="ChEBI" id="CHEBI:15378"/>
        <dbReference type="ChEBI" id="CHEBI:29991"/>
        <dbReference type="ChEBI" id="CHEBI:30616"/>
        <dbReference type="ChEBI" id="CHEBI:43474"/>
        <dbReference type="ChEBI" id="CHEBI:58443"/>
        <dbReference type="ChEBI" id="CHEBI:77657"/>
        <dbReference type="ChEBI" id="CHEBI:456216"/>
        <dbReference type="EC" id="6.3.2.6"/>
    </reaction>
</comment>
<dbReference type="EC" id="6.3.2.6" evidence="3 11"/>
<dbReference type="PANTHER" id="PTHR43599:SF3">
    <property type="entry name" value="SI:DKEY-6E2.2"/>
    <property type="match status" value="1"/>
</dbReference>
<evidence type="ECO:0000256" key="4">
    <source>
        <dbReference type="ARBA" id="ARBA00016460"/>
    </source>
</evidence>
<comment type="pathway">
    <text evidence="1 11">Purine metabolism; IMP biosynthesis via de novo pathway; 5-amino-1-(5-phospho-D-ribosyl)imidazole-4-carboxamide from 5-amino-1-(5-phospho-D-ribosyl)imidazole-4-carboxylate: step 1/2.</text>
</comment>
<evidence type="ECO:0000256" key="8">
    <source>
        <dbReference type="ARBA" id="ARBA00022840"/>
    </source>
</evidence>
<comment type="similarity">
    <text evidence="2 11">Belongs to the SAICAR synthetase family.</text>
</comment>